<organism evidence="4 5">
    <name type="scientific">Streptomyces doudnae</name>
    <dbReference type="NCBI Taxonomy" id="3075536"/>
    <lineage>
        <taxon>Bacteria</taxon>
        <taxon>Bacillati</taxon>
        <taxon>Actinomycetota</taxon>
        <taxon>Actinomycetes</taxon>
        <taxon>Kitasatosporales</taxon>
        <taxon>Streptomycetaceae</taxon>
        <taxon>Streptomyces</taxon>
    </lineage>
</organism>
<keyword evidence="5" id="KW-1185">Reference proteome</keyword>
<feature type="transmembrane region" description="Helical" evidence="3">
    <location>
        <begin position="139"/>
        <end position="160"/>
    </location>
</feature>
<dbReference type="PANTHER" id="PTHR48125:SF10">
    <property type="entry name" value="OS12G0136300 PROTEIN"/>
    <property type="match status" value="1"/>
</dbReference>
<evidence type="ECO:0000313" key="4">
    <source>
        <dbReference type="EMBL" id="MDT0435642.1"/>
    </source>
</evidence>
<protein>
    <submittedName>
        <fullName evidence="4">DUF2637 domain-containing protein</fullName>
    </submittedName>
</protein>
<feature type="coiled-coil region" evidence="1">
    <location>
        <begin position="427"/>
        <end position="501"/>
    </location>
</feature>
<feature type="compositionally biased region" description="Low complexity" evidence="2">
    <location>
        <begin position="76"/>
        <end position="95"/>
    </location>
</feature>
<sequence length="675" mass="72335">MPLLPRFVTRRRRPAPGTPAAVPSAPPTIPTARPGVPSAPPTIPSARPGVPSADVQRRPWLPFAQRRTRSAKTRTRAVPSAPVAVPGARPGVPSAQESVPRAAHHGLNLLALLGGLGLAGIGFYGSYRALVRMAEKRGFGDFAAVFPIGVDVGIVVLYALDLVLTRRRIRWPLVRLTAHAFTAATIIFNAASGGRSLTADPVGVGMHAVIPVMFVIAVEAARKVIVQVTRLEAIEAGEEARESIPRERWLLNPLGAYLLFRDMVLLRISSYQEAVDRRCDQLIYRAELDRLYPKGERYPRGWKSAPKEALLPITMARYGLTVAEALAIPEQARQAEADQTAQQQETAEQEAVDAQIRAADARIRLLAKQAEVAEAEERAEARKSVASVASRAAYAKASAVAEAEERVAIQEAEATESALAAAAARQAAEDRAAAAAATAEADRLEAEAAAARRAAADSDAETLAALAETARREQEIAQNEKAAAEAHKAAVETRRRALETEQDVTAAQQAAVEAAEERSRRLTAAADAERCAAEARAAAAETDRRAVGTEARTAEERLRAAKINEDAAVSERRAAEARRAAETERLDAVEARRRAAETELRAVEAEDAARLTPRERDTRRVARMILTAGGLPDAVELAEIAEALSVSVSTASDRRREAADLIARGYTLPKIAALV</sequence>
<gene>
    <name evidence="4" type="ORF">RM877_13200</name>
</gene>
<feature type="compositionally biased region" description="Low complexity" evidence="2">
    <location>
        <begin position="334"/>
        <end position="346"/>
    </location>
</feature>
<evidence type="ECO:0000256" key="2">
    <source>
        <dbReference type="SAM" id="MobiDB-lite"/>
    </source>
</evidence>
<feature type="transmembrane region" description="Helical" evidence="3">
    <location>
        <begin position="107"/>
        <end position="127"/>
    </location>
</feature>
<evidence type="ECO:0000256" key="3">
    <source>
        <dbReference type="SAM" id="Phobius"/>
    </source>
</evidence>
<feature type="region of interest" description="Disordered" evidence="2">
    <location>
        <begin position="334"/>
        <end position="353"/>
    </location>
</feature>
<feature type="transmembrane region" description="Helical" evidence="3">
    <location>
        <begin position="172"/>
        <end position="192"/>
    </location>
</feature>
<feature type="compositionally biased region" description="Basic residues" evidence="2">
    <location>
        <begin position="66"/>
        <end position="75"/>
    </location>
</feature>
<comment type="caution">
    <text evidence="4">The sequence shown here is derived from an EMBL/GenBank/DDBJ whole genome shotgun (WGS) entry which is preliminary data.</text>
</comment>
<evidence type="ECO:0000256" key="1">
    <source>
        <dbReference type="SAM" id="Coils"/>
    </source>
</evidence>
<dbReference type="Pfam" id="PF10935">
    <property type="entry name" value="DUF2637"/>
    <property type="match status" value="1"/>
</dbReference>
<evidence type="ECO:0000313" key="5">
    <source>
        <dbReference type="Proteomes" id="UP001183535"/>
    </source>
</evidence>
<feature type="region of interest" description="Disordered" evidence="2">
    <location>
        <begin position="1"/>
        <end position="96"/>
    </location>
</feature>
<keyword evidence="3" id="KW-0472">Membrane</keyword>
<accession>A0ABD5EMZ7</accession>
<dbReference type="AlphaFoldDB" id="A0ABD5EMZ7"/>
<dbReference type="PANTHER" id="PTHR48125">
    <property type="entry name" value="LP07818P1"/>
    <property type="match status" value="1"/>
</dbReference>
<dbReference type="EMBL" id="JAVRES010000004">
    <property type="protein sequence ID" value="MDT0435642.1"/>
    <property type="molecule type" value="Genomic_DNA"/>
</dbReference>
<keyword evidence="3" id="KW-1133">Transmembrane helix</keyword>
<dbReference type="Proteomes" id="UP001183535">
    <property type="component" value="Unassembled WGS sequence"/>
</dbReference>
<keyword evidence="3" id="KW-0812">Transmembrane</keyword>
<dbReference type="InterPro" id="IPR021235">
    <property type="entry name" value="DUF2637"/>
</dbReference>
<name>A0ABD5EMZ7_9ACTN</name>
<reference evidence="5" key="1">
    <citation type="submission" date="2023-07" db="EMBL/GenBank/DDBJ databases">
        <title>30 novel species of actinomycetes from the DSMZ collection.</title>
        <authorList>
            <person name="Nouioui I."/>
        </authorList>
    </citation>
    <scope>NUCLEOTIDE SEQUENCE [LARGE SCALE GENOMIC DNA]</scope>
    <source>
        <strain evidence="5">DSM 41981</strain>
    </source>
</reference>
<keyword evidence="1" id="KW-0175">Coiled coil</keyword>
<dbReference type="RefSeq" id="WP_161352988.1">
    <property type="nucleotide sequence ID" value="NZ_JAVRES010000004.1"/>
</dbReference>
<proteinExistence type="predicted"/>
<feature type="coiled-coil region" evidence="1">
    <location>
        <begin position="560"/>
        <end position="608"/>
    </location>
</feature>